<evidence type="ECO:0000313" key="2">
    <source>
        <dbReference type="WBParaSite" id="SPAL_0001011133.1"/>
    </source>
</evidence>
<reference evidence="2" key="1">
    <citation type="submission" date="2017-02" db="UniProtKB">
        <authorList>
            <consortium name="WormBaseParasite"/>
        </authorList>
    </citation>
    <scope>IDENTIFICATION</scope>
</reference>
<name>A0A0N5BWB2_STREA</name>
<accession>A0A0N5BWB2</accession>
<protein>
    <submittedName>
        <fullName evidence="2">MSP domain-containing protein</fullName>
    </submittedName>
</protein>
<sequence>MDYNKKNTIQNKFKQNELISLKEILPQDYIYIVNSHILLLPDLQYTSPNHCLVTNLAYERPLSSRPGRITITIKSIAWRT</sequence>
<dbReference type="WBParaSite" id="SPAL_0001011133.1">
    <property type="protein sequence ID" value="SPAL_0001011133.1"/>
    <property type="gene ID" value="SPAL_0001011133"/>
</dbReference>
<evidence type="ECO:0000313" key="1">
    <source>
        <dbReference type="Proteomes" id="UP000046392"/>
    </source>
</evidence>
<dbReference type="AlphaFoldDB" id="A0A0N5BWB2"/>
<dbReference type="Proteomes" id="UP000046392">
    <property type="component" value="Unplaced"/>
</dbReference>
<organism evidence="1 2">
    <name type="scientific">Strongyloides papillosus</name>
    <name type="common">Intestinal threadworm</name>
    <dbReference type="NCBI Taxonomy" id="174720"/>
    <lineage>
        <taxon>Eukaryota</taxon>
        <taxon>Metazoa</taxon>
        <taxon>Ecdysozoa</taxon>
        <taxon>Nematoda</taxon>
        <taxon>Chromadorea</taxon>
        <taxon>Rhabditida</taxon>
        <taxon>Tylenchina</taxon>
        <taxon>Panagrolaimomorpha</taxon>
        <taxon>Strongyloidoidea</taxon>
        <taxon>Strongyloididae</taxon>
        <taxon>Strongyloides</taxon>
    </lineage>
</organism>
<proteinExistence type="predicted"/>
<keyword evidence="1" id="KW-1185">Reference proteome</keyword>